<protein>
    <submittedName>
        <fullName evidence="2">Uncharacterized protein</fullName>
    </submittedName>
</protein>
<dbReference type="VEuPathDB" id="VectorBase:GPPI044422"/>
<feature type="region of interest" description="Disordered" evidence="1">
    <location>
        <begin position="209"/>
        <end position="229"/>
    </location>
</feature>
<dbReference type="Proteomes" id="UP000092460">
    <property type="component" value="Unassembled WGS sequence"/>
</dbReference>
<reference evidence="2" key="2">
    <citation type="submission" date="2020-05" db="UniProtKB">
        <authorList>
            <consortium name="EnsemblMetazoa"/>
        </authorList>
    </citation>
    <scope>IDENTIFICATION</scope>
    <source>
        <strain evidence="2">IAEA</strain>
    </source>
</reference>
<evidence type="ECO:0000256" key="1">
    <source>
        <dbReference type="SAM" id="MobiDB-lite"/>
    </source>
</evidence>
<accession>A0A1B0BYP8</accession>
<proteinExistence type="predicted"/>
<evidence type="ECO:0000313" key="3">
    <source>
        <dbReference type="Proteomes" id="UP000092460"/>
    </source>
</evidence>
<sequence length="262" mass="29991">MGYGKMQLQWEHVICIHLGVEEDMLRIINHILENDCIIMVTDDQNAIRAVALVKGMTTEARSWTALRLIVRNMSVTVCEVARHMKMPRITYVDQVEPEGSVVAERYVWIQLNCAVSDDGHDRGSLLSEKNNGNVGALRQVNIQGTSYNLMGGHRLETLENIFYDSNGLVDNPHQQYQQDSASAGSSFVNLRRIPMNSWQFHRRLFPGPNTASIDNRTRLAPNSDSQQQQHTNLLYRYRARVTSNNHNKSNKYEHSFITYVDD</sequence>
<name>A0A1B0BYP8_9MUSC</name>
<dbReference type="EMBL" id="JXJN01022756">
    <property type="status" value="NOT_ANNOTATED_CDS"/>
    <property type="molecule type" value="Genomic_DNA"/>
</dbReference>
<dbReference type="AlphaFoldDB" id="A0A1B0BYP8"/>
<dbReference type="STRING" id="67801.A0A1B0BYP8"/>
<keyword evidence="3" id="KW-1185">Reference proteome</keyword>
<organism evidence="2 3">
    <name type="scientific">Glossina palpalis gambiensis</name>
    <dbReference type="NCBI Taxonomy" id="67801"/>
    <lineage>
        <taxon>Eukaryota</taxon>
        <taxon>Metazoa</taxon>
        <taxon>Ecdysozoa</taxon>
        <taxon>Arthropoda</taxon>
        <taxon>Hexapoda</taxon>
        <taxon>Insecta</taxon>
        <taxon>Pterygota</taxon>
        <taxon>Neoptera</taxon>
        <taxon>Endopterygota</taxon>
        <taxon>Diptera</taxon>
        <taxon>Brachycera</taxon>
        <taxon>Muscomorpha</taxon>
        <taxon>Hippoboscoidea</taxon>
        <taxon>Glossinidae</taxon>
        <taxon>Glossina</taxon>
    </lineage>
</organism>
<reference evidence="3" key="1">
    <citation type="submission" date="2015-01" db="EMBL/GenBank/DDBJ databases">
        <authorList>
            <person name="Aksoy S."/>
            <person name="Warren W."/>
            <person name="Wilson R.K."/>
        </authorList>
    </citation>
    <scope>NUCLEOTIDE SEQUENCE [LARGE SCALE GENOMIC DNA]</scope>
    <source>
        <strain evidence="3">IAEA</strain>
    </source>
</reference>
<evidence type="ECO:0000313" key="2">
    <source>
        <dbReference type="EnsemblMetazoa" id="GPPI044422-PA"/>
    </source>
</evidence>
<dbReference type="EnsemblMetazoa" id="GPPI044422-RA">
    <property type="protein sequence ID" value="GPPI044422-PA"/>
    <property type="gene ID" value="GPPI044422"/>
</dbReference>